<accession>A0ABY7VN00</accession>
<protein>
    <submittedName>
        <fullName evidence="3">Glutathione S-transferase family protein</fullName>
    </submittedName>
</protein>
<dbReference type="InterPro" id="IPR036249">
    <property type="entry name" value="Thioredoxin-like_sf"/>
</dbReference>
<keyword evidence="4" id="KW-1185">Reference proteome</keyword>
<feature type="domain" description="GST N-terminal" evidence="1">
    <location>
        <begin position="2"/>
        <end position="80"/>
    </location>
</feature>
<dbReference type="InterPro" id="IPR004046">
    <property type="entry name" value="GST_C"/>
</dbReference>
<name>A0ABY7VN00_9GAMM</name>
<dbReference type="RefSeq" id="WP_274054786.1">
    <property type="nucleotide sequence ID" value="NZ_CP059693.1"/>
</dbReference>
<dbReference type="PANTHER" id="PTHR11571:SF252">
    <property type="entry name" value="GLUTATHIONE S-TRANSFERASE"/>
    <property type="match status" value="1"/>
</dbReference>
<evidence type="ECO:0000259" key="2">
    <source>
        <dbReference type="PROSITE" id="PS50405"/>
    </source>
</evidence>
<dbReference type="InterPro" id="IPR004045">
    <property type="entry name" value="Glutathione_S-Trfase_N"/>
</dbReference>
<dbReference type="CDD" id="cd03039">
    <property type="entry name" value="GST_N_Sigma_like"/>
    <property type="match status" value="1"/>
</dbReference>
<evidence type="ECO:0000313" key="4">
    <source>
        <dbReference type="Proteomes" id="UP001215231"/>
    </source>
</evidence>
<dbReference type="Proteomes" id="UP001215231">
    <property type="component" value="Chromosome"/>
</dbReference>
<dbReference type="SFLD" id="SFLDG01205">
    <property type="entry name" value="AMPS.1"/>
    <property type="match status" value="1"/>
</dbReference>
<dbReference type="InterPro" id="IPR036282">
    <property type="entry name" value="Glutathione-S-Trfase_C_sf"/>
</dbReference>
<dbReference type="PROSITE" id="PS50405">
    <property type="entry name" value="GST_CTER"/>
    <property type="match status" value="1"/>
</dbReference>
<dbReference type="PANTHER" id="PTHR11571">
    <property type="entry name" value="GLUTATHIONE S-TRANSFERASE"/>
    <property type="match status" value="1"/>
</dbReference>
<feature type="domain" description="GST C-terminal" evidence="2">
    <location>
        <begin position="82"/>
        <end position="202"/>
    </location>
</feature>
<dbReference type="InterPro" id="IPR050213">
    <property type="entry name" value="GST_superfamily"/>
</dbReference>
<dbReference type="Pfam" id="PF14497">
    <property type="entry name" value="GST_C_3"/>
    <property type="match status" value="1"/>
</dbReference>
<evidence type="ECO:0000313" key="3">
    <source>
        <dbReference type="EMBL" id="WDE14243.1"/>
    </source>
</evidence>
<dbReference type="InterPro" id="IPR010987">
    <property type="entry name" value="Glutathione-S-Trfase_C-like"/>
</dbReference>
<dbReference type="SFLD" id="SFLDS00019">
    <property type="entry name" value="Glutathione_Transferase_(cytos"/>
    <property type="match status" value="1"/>
</dbReference>
<dbReference type="Pfam" id="PF02798">
    <property type="entry name" value="GST_N"/>
    <property type="match status" value="1"/>
</dbReference>
<dbReference type="SUPFAM" id="SSF47616">
    <property type="entry name" value="GST C-terminal domain-like"/>
    <property type="match status" value="1"/>
</dbReference>
<organism evidence="3 4">
    <name type="scientific">Thalassomonas haliotis</name>
    <dbReference type="NCBI Taxonomy" id="485448"/>
    <lineage>
        <taxon>Bacteria</taxon>
        <taxon>Pseudomonadati</taxon>
        <taxon>Pseudomonadota</taxon>
        <taxon>Gammaproteobacteria</taxon>
        <taxon>Alteromonadales</taxon>
        <taxon>Colwelliaceae</taxon>
        <taxon>Thalassomonas</taxon>
    </lineage>
</organism>
<proteinExistence type="predicted"/>
<evidence type="ECO:0000259" key="1">
    <source>
        <dbReference type="PROSITE" id="PS50404"/>
    </source>
</evidence>
<sequence>MSKMTLTYFDIDGGRAEPVRLALHIGGIEFVDDRFGFSEFPSVREKTPLRQVPVLKLKDRQITQSNSMLRYVGKQAGLYPQDDFQALLCDEILDAIEDATHKLVATFGLSGEELQTARQSLVAGPLKQYLQWTEAKLEQGGDYFIENRLSIADLKVFVWTRALSAGHLDFIPTDLVQSCAPKLHRHMKLVAALAPISQYYQK</sequence>
<dbReference type="EMBL" id="CP059693">
    <property type="protein sequence ID" value="WDE14243.1"/>
    <property type="molecule type" value="Genomic_DNA"/>
</dbReference>
<dbReference type="Gene3D" id="3.40.30.10">
    <property type="entry name" value="Glutaredoxin"/>
    <property type="match status" value="1"/>
</dbReference>
<dbReference type="Gene3D" id="1.20.1050.10">
    <property type="match status" value="1"/>
</dbReference>
<dbReference type="SUPFAM" id="SSF52833">
    <property type="entry name" value="Thioredoxin-like"/>
    <property type="match status" value="1"/>
</dbReference>
<dbReference type="PROSITE" id="PS50404">
    <property type="entry name" value="GST_NTER"/>
    <property type="match status" value="1"/>
</dbReference>
<gene>
    <name evidence="3" type="ORF">H3N35_12975</name>
</gene>
<dbReference type="SFLD" id="SFLDG00363">
    <property type="entry name" value="AMPS_(cytGST):_Alpha-__Mu-__Pi"/>
    <property type="match status" value="1"/>
</dbReference>
<reference evidence="3 4" key="1">
    <citation type="journal article" date="2022" name="Mar. Drugs">
        <title>Bioassay-Guided Fractionation Leads to the Detection of Cholic Acid Generated by the Rare Thalassomonas sp.</title>
        <authorList>
            <person name="Pheiffer F."/>
            <person name="Schneider Y.K."/>
            <person name="Hansen E.H."/>
            <person name="Andersen J.H."/>
            <person name="Isaksson J."/>
            <person name="Busche T."/>
            <person name="R C."/>
            <person name="Kalinowski J."/>
            <person name="Zyl L.V."/>
            <person name="Trindade M."/>
        </authorList>
    </citation>
    <scope>NUCLEOTIDE SEQUENCE [LARGE SCALE GENOMIC DNA]</scope>
    <source>
        <strain evidence="3 4">A5K-61T</strain>
    </source>
</reference>
<dbReference type="InterPro" id="IPR040079">
    <property type="entry name" value="Glutathione_S-Trfase"/>
</dbReference>